<evidence type="ECO:0000313" key="2">
    <source>
        <dbReference type="Proteomes" id="UP000761380"/>
    </source>
</evidence>
<accession>A0A927ZWZ3</accession>
<gene>
    <name evidence="1" type="ORF">E7201_02700</name>
</gene>
<evidence type="ECO:0000313" key="1">
    <source>
        <dbReference type="EMBL" id="MBE6092079.1"/>
    </source>
</evidence>
<dbReference type="EMBL" id="SVBY01000011">
    <property type="protein sequence ID" value="MBE6092079.1"/>
    <property type="molecule type" value="Genomic_DNA"/>
</dbReference>
<dbReference type="AlphaFoldDB" id="A0A927ZWZ3"/>
<reference evidence="1" key="1">
    <citation type="submission" date="2019-04" db="EMBL/GenBank/DDBJ databases">
        <title>Evolution of Biomass-Degrading Anaerobic Consortia Revealed by Metagenomics.</title>
        <authorList>
            <person name="Peng X."/>
        </authorList>
    </citation>
    <scope>NUCLEOTIDE SEQUENCE</scope>
    <source>
        <strain evidence="1">SIG240</strain>
    </source>
</reference>
<name>A0A927ZWZ3_SELRU</name>
<proteinExistence type="predicted"/>
<protein>
    <submittedName>
        <fullName evidence="1">Uncharacterized protein</fullName>
    </submittedName>
</protein>
<dbReference type="Proteomes" id="UP000761380">
    <property type="component" value="Unassembled WGS sequence"/>
</dbReference>
<organism evidence="1 2">
    <name type="scientific">Selenomonas ruminantium</name>
    <dbReference type="NCBI Taxonomy" id="971"/>
    <lineage>
        <taxon>Bacteria</taxon>
        <taxon>Bacillati</taxon>
        <taxon>Bacillota</taxon>
        <taxon>Negativicutes</taxon>
        <taxon>Selenomonadales</taxon>
        <taxon>Selenomonadaceae</taxon>
        <taxon>Selenomonas</taxon>
    </lineage>
</organism>
<comment type="caution">
    <text evidence="1">The sequence shown here is derived from an EMBL/GenBank/DDBJ whole genome shotgun (WGS) entry which is preliminary data.</text>
</comment>
<sequence>MSSKKQAAAEIKDTEMQAVIADAVEHKMEEIGRRLILEGKKSQRDWTKMTTKRLYGYPLLRKNVERYQMDIEDIKREDLGKSKSIVEFYAHSGGGEKPDIEDLRAAKIHIVEMKIARDQQEIKEIEVALDSVKADPYYPIIEKKFFQQKSHEDIAEELHCGTATVSRQLGRLLDIINITLYGADALVR</sequence>